<dbReference type="Gene3D" id="3.30.565.10">
    <property type="entry name" value="Histidine kinase-like ATPase, C-terminal domain"/>
    <property type="match status" value="1"/>
</dbReference>
<evidence type="ECO:0000256" key="1">
    <source>
        <dbReference type="ARBA" id="ARBA00022527"/>
    </source>
</evidence>
<keyword evidence="5" id="KW-1185">Reference proteome</keyword>
<keyword evidence="1" id="KW-0723">Serine/threonine-protein kinase</keyword>
<dbReference type="InterPro" id="IPR050267">
    <property type="entry name" value="Anti-sigma-factor_SerPK"/>
</dbReference>
<evidence type="ECO:0000256" key="2">
    <source>
        <dbReference type="SAM" id="MobiDB-lite"/>
    </source>
</evidence>
<keyword evidence="4" id="KW-0808">Transferase</keyword>
<dbReference type="EMBL" id="FZOR01000078">
    <property type="protein sequence ID" value="SNT62809.1"/>
    <property type="molecule type" value="Genomic_DNA"/>
</dbReference>
<dbReference type="SUPFAM" id="SSF55874">
    <property type="entry name" value="ATPase domain of HSP90 chaperone/DNA topoisomerase II/histidine kinase"/>
    <property type="match status" value="1"/>
</dbReference>
<organism evidence="4 5">
    <name type="scientific">Actinomadura meyerae</name>
    <dbReference type="NCBI Taxonomy" id="240840"/>
    <lineage>
        <taxon>Bacteria</taxon>
        <taxon>Bacillati</taxon>
        <taxon>Actinomycetota</taxon>
        <taxon>Actinomycetes</taxon>
        <taxon>Streptosporangiales</taxon>
        <taxon>Thermomonosporaceae</taxon>
        <taxon>Actinomadura</taxon>
    </lineage>
</organism>
<feature type="domain" description="Histidine kinase/HSP90-like ATPase" evidence="3">
    <location>
        <begin position="74"/>
        <end position="169"/>
    </location>
</feature>
<dbReference type="Pfam" id="PF13581">
    <property type="entry name" value="HATPase_c_2"/>
    <property type="match status" value="1"/>
</dbReference>
<protein>
    <submittedName>
        <fullName evidence="4">Histidine kinase-like ATPase domain-containing protein</fullName>
    </submittedName>
</protein>
<dbReference type="InterPro" id="IPR036890">
    <property type="entry name" value="HATPase_C_sf"/>
</dbReference>
<sequence>MRIASRALPAPRLQSPEGPSGEPGTACGDTLSVVPSPAGASGGPMALTSRNAIEVDRRDRLWRIDVPGVTPAIPFLRRWVGLVLADASVVSEAFELIVTEYGTNALWHSASGAPGGRIRAELSVSSRRTCLTVVDDGPGPGIDQEADPAEHGRGLILAEAYADETGQYDGVDGHAAWALINR</sequence>
<evidence type="ECO:0000259" key="3">
    <source>
        <dbReference type="Pfam" id="PF13581"/>
    </source>
</evidence>
<name>A0A239P8R5_9ACTN</name>
<dbReference type="OrthoDB" id="3871793at2"/>
<keyword evidence="4" id="KW-0418">Kinase</keyword>
<reference evidence="4 5" key="1">
    <citation type="submission" date="2017-06" db="EMBL/GenBank/DDBJ databases">
        <authorList>
            <person name="Kim H.J."/>
            <person name="Triplett B.A."/>
        </authorList>
    </citation>
    <scope>NUCLEOTIDE SEQUENCE [LARGE SCALE GENOMIC DNA]</scope>
    <source>
        <strain evidence="4 5">DSM 44715</strain>
    </source>
</reference>
<evidence type="ECO:0000313" key="5">
    <source>
        <dbReference type="Proteomes" id="UP000198318"/>
    </source>
</evidence>
<dbReference type="PANTHER" id="PTHR35526">
    <property type="entry name" value="ANTI-SIGMA-F FACTOR RSBW-RELATED"/>
    <property type="match status" value="1"/>
</dbReference>
<accession>A0A239P8R5</accession>
<dbReference type="Proteomes" id="UP000198318">
    <property type="component" value="Unassembled WGS sequence"/>
</dbReference>
<dbReference type="PANTHER" id="PTHR35526:SF3">
    <property type="entry name" value="ANTI-SIGMA-F FACTOR RSBW"/>
    <property type="match status" value="1"/>
</dbReference>
<gene>
    <name evidence="4" type="ORF">SAMN05443665_10788</name>
</gene>
<dbReference type="InterPro" id="IPR003594">
    <property type="entry name" value="HATPase_dom"/>
</dbReference>
<dbReference type="AlphaFoldDB" id="A0A239P8R5"/>
<feature type="region of interest" description="Disordered" evidence="2">
    <location>
        <begin position="1"/>
        <end position="46"/>
    </location>
</feature>
<proteinExistence type="predicted"/>
<dbReference type="CDD" id="cd16936">
    <property type="entry name" value="HATPase_RsbW-like"/>
    <property type="match status" value="1"/>
</dbReference>
<evidence type="ECO:0000313" key="4">
    <source>
        <dbReference type="EMBL" id="SNT62809.1"/>
    </source>
</evidence>
<dbReference type="GO" id="GO:0004674">
    <property type="term" value="F:protein serine/threonine kinase activity"/>
    <property type="evidence" value="ECO:0007669"/>
    <property type="project" value="UniProtKB-KW"/>
</dbReference>